<accession>A0AAD5RLA3</accession>
<feature type="region of interest" description="Disordered" evidence="1">
    <location>
        <begin position="83"/>
        <end position="105"/>
    </location>
</feature>
<organism evidence="2 3">
    <name type="scientific">Zalerion maritima</name>
    <dbReference type="NCBI Taxonomy" id="339359"/>
    <lineage>
        <taxon>Eukaryota</taxon>
        <taxon>Fungi</taxon>
        <taxon>Dikarya</taxon>
        <taxon>Ascomycota</taxon>
        <taxon>Pezizomycotina</taxon>
        <taxon>Sordariomycetes</taxon>
        <taxon>Lulworthiomycetidae</taxon>
        <taxon>Lulworthiales</taxon>
        <taxon>Lulworthiaceae</taxon>
        <taxon>Zalerion</taxon>
    </lineage>
</organism>
<dbReference type="Proteomes" id="UP001201980">
    <property type="component" value="Unassembled WGS sequence"/>
</dbReference>
<dbReference type="AlphaFoldDB" id="A0AAD5RLA3"/>
<evidence type="ECO:0000313" key="3">
    <source>
        <dbReference type="Proteomes" id="UP001201980"/>
    </source>
</evidence>
<dbReference type="EMBL" id="JAKWBI020000294">
    <property type="protein sequence ID" value="KAJ2897113.1"/>
    <property type="molecule type" value="Genomic_DNA"/>
</dbReference>
<gene>
    <name evidence="2" type="ORF">MKZ38_004968</name>
</gene>
<comment type="caution">
    <text evidence="2">The sequence shown here is derived from an EMBL/GenBank/DDBJ whole genome shotgun (WGS) entry which is preliminary data.</text>
</comment>
<evidence type="ECO:0000313" key="2">
    <source>
        <dbReference type="EMBL" id="KAJ2897113.1"/>
    </source>
</evidence>
<feature type="compositionally biased region" description="Basic and acidic residues" evidence="1">
    <location>
        <begin position="1"/>
        <end position="12"/>
    </location>
</feature>
<feature type="region of interest" description="Disordered" evidence="1">
    <location>
        <begin position="1"/>
        <end position="21"/>
    </location>
</feature>
<name>A0AAD5RLA3_9PEZI</name>
<keyword evidence="3" id="KW-1185">Reference proteome</keyword>
<dbReference type="Gene3D" id="3.40.50.720">
    <property type="entry name" value="NAD(P)-binding Rossmann-like Domain"/>
    <property type="match status" value="1"/>
</dbReference>
<proteinExistence type="predicted"/>
<protein>
    <submittedName>
        <fullName evidence="2">Uncharacterized protein</fullName>
    </submittedName>
</protein>
<sequence length="263" mass="28970">MTTPDSKIEIPQRRSLTPTYHRACYPPNLPFQLHRLRRGEDRRSHRGGEGGGTGIGLAIAISFAQAGCGSVAILGRRADVLSSAAGTSRRPPRRTRRSPRSRRNAARSTFLCANAGVATFVGGVAEVQDPKVVVVDATGKNPCAAWNSVAAFARHRREEGAYAVGKTATLKAMMYFALEYPDVHFVYIQPGVVPSDLHQGVNAHDEPALPGNFVVWLTTEEAKFLRDKFVWANWDVDELLGMKEKIVNEKLLRWNLIGFPHQA</sequence>
<feature type="compositionally biased region" description="Basic residues" evidence="1">
    <location>
        <begin position="90"/>
        <end position="105"/>
    </location>
</feature>
<dbReference type="InterPro" id="IPR036291">
    <property type="entry name" value="NAD(P)-bd_dom_sf"/>
</dbReference>
<dbReference type="SUPFAM" id="SSF51735">
    <property type="entry name" value="NAD(P)-binding Rossmann-fold domains"/>
    <property type="match status" value="1"/>
</dbReference>
<evidence type="ECO:0000256" key="1">
    <source>
        <dbReference type="SAM" id="MobiDB-lite"/>
    </source>
</evidence>
<reference evidence="2" key="1">
    <citation type="submission" date="2022-07" db="EMBL/GenBank/DDBJ databases">
        <title>Draft genome sequence of Zalerion maritima ATCC 34329, a (micro)plastics degrading marine fungus.</title>
        <authorList>
            <person name="Paco A."/>
            <person name="Goncalves M.F.M."/>
            <person name="Rocha-Santos T.A.P."/>
            <person name="Alves A."/>
        </authorList>
    </citation>
    <scope>NUCLEOTIDE SEQUENCE</scope>
    <source>
        <strain evidence="2">ATCC 34329</strain>
    </source>
</reference>